<dbReference type="CDD" id="cd00130">
    <property type="entry name" value="PAS"/>
    <property type="match status" value="1"/>
</dbReference>
<keyword evidence="4" id="KW-0808">Transferase</keyword>
<dbReference type="Gene3D" id="3.30.565.10">
    <property type="entry name" value="Histidine kinase-like ATPase, C-terminal domain"/>
    <property type="match status" value="1"/>
</dbReference>
<dbReference type="SUPFAM" id="SSF55874">
    <property type="entry name" value="ATPase domain of HSP90 chaperone/DNA topoisomerase II/histidine kinase"/>
    <property type="match status" value="1"/>
</dbReference>
<dbReference type="Pfam" id="PF02518">
    <property type="entry name" value="HATPase_c"/>
    <property type="match status" value="1"/>
</dbReference>
<dbReference type="PROSITE" id="PS50113">
    <property type="entry name" value="PAC"/>
    <property type="match status" value="1"/>
</dbReference>
<evidence type="ECO:0000256" key="5">
    <source>
        <dbReference type="ARBA" id="ARBA00022777"/>
    </source>
</evidence>
<dbReference type="InterPro" id="IPR004358">
    <property type="entry name" value="Sig_transdc_His_kin-like_C"/>
</dbReference>
<dbReference type="CDD" id="cd16922">
    <property type="entry name" value="HATPase_EvgS-ArcB-TorS-like"/>
    <property type="match status" value="1"/>
</dbReference>
<gene>
    <name evidence="6" type="ORF">DN745_15630</name>
</gene>
<dbReference type="SUPFAM" id="SSF47384">
    <property type="entry name" value="Homodimeric domain of signal transducing histidine kinase"/>
    <property type="match status" value="1"/>
</dbReference>
<evidence type="ECO:0000313" key="7">
    <source>
        <dbReference type="Proteomes" id="UP000249799"/>
    </source>
</evidence>
<dbReference type="InterPro" id="IPR036890">
    <property type="entry name" value="HATPase_C_sf"/>
</dbReference>
<dbReference type="InterPro" id="IPR036097">
    <property type="entry name" value="HisK_dim/P_sf"/>
</dbReference>
<proteinExistence type="predicted"/>
<name>A0A2Z4FNT3_9DELT</name>
<evidence type="ECO:0000256" key="2">
    <source>
        <dbReference type="ARBA" id="ARBA00012438"/>
    </source>
</evidence>
<comment type="catalytic activity">
    <reaction evidence="1">
        <text>ATP + protein L-histidine = ADP + protein N-phospho-L-histidine.</text>
        <dbReference type="EC" id="2.7.13.3"/>
    </reaction>
</comment>
<protein>
    <recommendedName>
        <fullName evidence="2">histidine kinase</fullName>
        <ecNumber evidence="2">2.7.13.3</ecNumber>
    </recommendedName>
</protein>
<dbReference type="SUPFAM" id="SSF55785">
    <property type="entry name" value="PYP-like sensor domain (PAS domain)"/>
    <property type="match status" value="1"/>
</dbReference>
<dbReference type="Pfam" id="PF00512">
    <property type="entry name" value="HisKA"/>
    <property type="match status" value="1"/>
</dbReference>
<dbReference type="InterPro" id="IPR005467">
    <property type="entry name" value="His_kinase_dom"/>
</dbReference>
<dbReference type="EC" id="2.7.13.3" evidence="2"/>
<dbReference type="Proteomes" id="UP000249799">
    <property type="component" value="Chromosome"/>
</dbReference>
<dbReference type="InterPro" id="IPR003661">
    <property type="entry name" value="HisK_dim/P_dom"/>
</dbReference>
<dbReference type="PROSITE" id="PS50109">
    <property type="entry name" value="HIS_KIN"/>
    <property type="match status" value="1"/>
</dbReference>
<keyword evidence="7" id="KW-1185">Reference proteome</keyword>
<dbReference type="Gene3D" id="1.10.287.130">
    <property type="match status" value="1"/>
</dbReference>
<dbReference type="Gene3D" id="3.30.450.20">
    <property type="entry name" value="PAS domain"/>
    <property type="match status" value="1"/>
</dbReference>
<dbReference type="PRINTS" id="PR00344">
    <property type="entry name" value="BCTRLSENSOR"/>
</dbReference>
<evidence type="ECO:0000256" key="4">
    <source>
        <dbReference type="ARBA" id="ARBA00022679"/>
    </source>
</evidence>
<accession>A0A2Z4FNT3</accession>
<keyword evidence="5" id="KW-0418">Kinase</keyword>
<dbReference type="EMBL" id="CP030032">
    <property type="protein sequence ID" value="AWV90667.1"/>
    <property type="molecule type" value="Genomic_DNA"/>
</dbReference>
<dbReference type="InterPro" id="IPR000700">
    <property type="entry name" value="PAS-assoc_C"/>
</dbReference>
<reference evidence="6 7" key="1">
    <citation type="submission" date="2018-06" db="EMBL/GenBank/DDBJ databases">
        <title>Lujinxingia sediminis gen. nov. sp. nov., a new facultative anaerobic member of the class Deltaproteobacteria, and proposal of Lujinxingaceae fam. nov.</title>
        <authorList>
            <person name="Guo L.-Y."/>
            <person name="Li C.-M."/>
            <person name="Wang S."/>
            <person name="Du Z.-J."/>
        </authorList>
    </citation>
    <scope>NUCLEOTIDE SEQUENCE [LARGE SCALE GENOMIC DNA]</scope>
    <source>
        <strain evidence="6 7">FA350</strain>
    </source>
</reference>
<dbReference type="SMART" id="SM00388">
    <property type="entry name" value="HisKA"/>
    <property type="match status" value="1"/>
</dbReference>
<dbReference type="SMART" id="SM00387">
    <property type="entry name" value="HATPase_c"/>
    <property type="match status" value="1"/>
</dbReference>
<evidence type="ECO:0000256" key="3">
    <source>
        <dbReference type="ARBA" id="ARBA00022553"/>
    </source>
</evidence>
<dbReference type="PROSITE" id="PS50112">
    <property type="entry name" value="PAS"/>
    <property type="match status" value="1"/>
</dbReference>
<dbReference type="GO" id="GO:0000155">
    <property type="term" value="F:phosphorelay sensor kinase activity"/>
    <property type="evidence" value="ECO:0007669"/>
    <property type="project" value="InterPro"/>
</dbReference>
<dbReference type="Pfam" id="PF13426">
    <property type="entry name" value="PAS_9"/>
    <property type="match status" value="1"/>
</dbReference>
<dbReference type="OrthoDB" id="177675at2"/>
<evidence type="ECO:0000313" key="6">
    <source>
        <dbReference type="EMBL" id="AWV90667.1"/>
    </source>
</evidence>
<dbReference type="CDD" id="cd00082">
    <property type="entry name" value="HisKA"/>
    <property type="match status" value="1"/>
</dbReference>
<dbReference type="InterPro" id="IPR035965">
    <property type="entry name" value="PAS-like_dom_sf"/>
</dbReference>
<dbReference type="InterPro" id="IPR003594">
    <property type="entry name" value="HATPase_dom"/>
</dbReference>
<dbReference type="NCBIfam" id="TIGR00229">
    <property type="entry name" value="sensory_box"/>
    <property type="match status" value="1"/>
</dbReference>
<organism evidence="6 7">
    <name type="scientific">Bradymonas sediminis</name>
    <dbReference type="NCBI Taxonomy" id="1548548"/>
    <lineage>
        <taxon>Bacteria</taxon>
        <taxon>Deltaproteobacteria</taxon>
        <taxon>Bradymonadales</taxon>
        <taxon>Bradymonadaceae</taxon>
        <taxon>Bradymonas</taxon>
    </lineage>
</organism>
<dbReference type="FunFam" id="3.30.565.10:FF:000010">
    <property type="entry name" value="Sensor histidine kinase RcsC"/>
    <property type="match status" value="1"/>
</dbReference>
<dbReference type="SMART" id="SM00091">
    <property type="entry name" value="PAS"/>
    <property type="match status" value="1"/>
</dbReference>
<dbReference type="PANTHER" id="PTHR43047">
    <property type="entry name" value="TWO-COMPONENT HISTIDINE PROTEIN KINASE"/>
    <property type="match status" value="1"/>
</dbReference>
<dbReference type="KEGG" id="bsed:DN745_15630"/>
<keyword evidence="3" id="KW-0597">Phosphoprotein</keyword>
<evidence type="ECO:0000256" key="1">
    <source>
        <dbReference type="ARBA" id="ARBA00000085"/>
    </source>
</evidence>
<sequence length="421" mass="46682">MDANSLHRILRSRLESQGLSAEHPPESGAAWQHFLAELDRSLHTLSEQGALILDPGFDNIIAHAVDGFVIHDTRGKILDFNQAACDMLGYSPEEFRTLSVADFERDLDPGAFWENMSVDEVFTVEGTHQRKDGSTYPVETRVGAFMNDGKKVCLALCRDITQRKEDERALKTLNAELKEASERARQANRAKSHFLANMNHELRTPLNAVIGYSEFLLEQMKDHGESRYIDDLERIHTSGRHLLALITHVLDLSKIEAGKIEISLSEFDVGAMLSDIATTAKPLADKEGNTLVNAVEGALPPMRSDQTKVRQILLNLLSNASKFTQNGEIGLRSRYDAASDAFYFEVYDNGMGMSEAEMAHVFGAYNQADASIAQKFGGTGLGLAISERFCEMLQGRIEVSSKLGEGTRFHVILPRQAEIPV</sequence>
<dbReference type="AlphaFoldDB" id="A0A2Z4FNT3"/>
<dbReference type="InterPro" id="IPR000014">
    <property type="entry name" value="PAS"/>
</dbReference>